<keyword evidence="1" id="KW-0812">Transmembrane</keyword>
<name>A0A1F4UVE2_UNCKA</name>
<dbReference type="EMBL" id="MEVF01000045">
    <property type="protein sequence ID" value="OGC48163.1"/>
    <property type="molecule type" value="Genomic_DNA"/>
</dbReference>
<comment type="caution">
    <text evidence="2">The sequence shown here is derived from an EMBL/GenBank/DDBJ whole genome shotgun (WGS) entry which is preliminary data.</text>
</comment>
<dbReference type="AlphaFoldDB" id="A0A1F4UVE2"/>
<organism evidence="2 3">
    <name type="scientific">candidate division WWE3 bacterium RIFCSPLOWO2_01_FULL_37_15</name>
    <dbReference type="NCBI Taxonomy" id="1802622"/>
    <lineage>
        <taxon>Bacteria</taxon>
        <taxon>Katanobacteria</taxon>
    </lineage>
</organism>
<reference evidence="2 3" key="1">
    <citation type="journal article" date="2016" name="Nat. Commun.">
        <title>Thousands of microbial genomes shed light on interconnected biogeochemical processes in an aquifer system.</title>
        <authorList>
            <person name="Anantharaman K."/>
            <person name="Brown C.T."/>
            <person name="Hug L.A."/>
            <person name="Sharon I."/>
            <person name="Castelle C.J."/>
            <person name="Probst A.J."/>
            <person name="Thomas B.C."/>
            <person name="Singh A."/>
            <person name="Wilkins M.J."/>
            <person name="Karaoz U."/>
            <person name="Brodie E.L."/>
            <person name="Williams K.H."/>
            <person name="Hubbard S.S."/>
            <person name="Banfield J.F."/>
        </authorList>
    </citation>
    <scope>NUCLEOTIDE SEQUENCE [LARGE SCALE GENOMIC DNA]</scope>
</reference>
<protein>
    <recommendedName>
        <fullName evidence="4">Transmembrane protein</fullName>
    </recommendedName>
</protein>
<keyword evidence="1" id="KW-0472">Membrane</keyword>
<keyword evidence="1" id="KW-1133">Transmembrane helix</keyword>
<sequence>MRDLIGQYKNQIIFGIIMLIILTPIYLSFVNSRRDEIIKTSQCINLKTQEVCAKNDKCSWDKSNTLCCDKAEYATTSSLGKKICCPKGKVCE</sequence>
<dbReference type="Proteomes" id="UP000177458">
    <property type="component" value="Unassembled WGS sequence"/>
</dbReference>
<evidence type="ECO:0000313" key="2">
    <source>
        <dbReference type="EMBL" id="OGC48163.1"/>
    </source>
</evidence>
<feature type="transmembrane region" description="Helical" evidence="1">
    <location>
        <begin position="12"/>
        <end position="30"/>
    </location>
</feature>
<accession>A0A1F4UVE2</accession>
<gene>
    <name evidence="2" type="ORF">A3A69_01215</name>
</gene>
<evidence type="ECO:0000256" key="1">
    <source>
        <dbReference type="SAM" id="Phobius"/>
    </source>
</evidence>
<proteinExistence type="predicted"/>
<evidence type="ECO:0008006" key="4">
    <source>
        <dbReference type="Google" id="ProtNLM"/>
    </source>
</evidence>
<evidence type="ECO:0000313" key="3">
    <source>
        <dbReference type="Proteomes" id="UP000177458"/>
    </source>
</evidence>